<gene>
    <name evidence="2" type="ORF">BDD14_1240</name>
</gene>
<keyword evidence="3" id="KW-1185">Reference proteome</keyword>
<dbReference type="InterPro" id="IPR038764">
    <property type="entry name" value="GNAT_N_AcTrfase_prd"/>
</dbReference>
<keyword evidence="2" id="KW-0808">Transferase</keyword>
<dbReference type="CDD" id="cd04301">
    <property type="entry name" value="NAT_SF"/>
    <property type="match status" value="1"/>
</dbReference>
<dbReference type="EMBL" id="SHKW01000001">
    <property type="protein sequence ID" value="RZU39845.1"/>
    <property type="molecule type" value="Genomic_DNA"/>
</dbReference>
<dbReference type="RefSeq" id="WP_341273295.1">
    <property type="nucleotide sequence ID" value="NZ_SHKW01000001.1"/>
</dbReference>
<dbReference type="GO" id="GO:0016747">
    <property type="term" value="F:acyltransferase activity, transferring groups other than amino-acyl groups"/>
    <property type="evidence" value="ECO:0007669"/>
    <property type="project" value="InterPro"/>
</dbReference>
<protein>
    <submittedName>
        <fullName evidence="2">Putative GNAT superfamily acetyltransferase</fullName>
    </submittedName>
</protein>
<sequence length="259" mass="29347">MMSTREENGIEIRELTTLEEFDRCVVLQVEVWGYSDGDLIPRRVFLVAQRIGGQVLGAFDGNTIVGFAMGLPGYRNGHPYLHSHMLAVLSDYRNGGLGRRLKLAQRDDAIARGFDLMEWTFDPLEIKNAHLNIARLGAISRRYKPDFYGPSSSPLQGGLPTDRLYAEWWLRSPRVVKTLRGEAQPDEIVERITVPHTIYQWKQDPQKRSLAQQLQTANREALQSAFDRGLSVLGYERDAEGNGTFLLGAWKDKEQGAWS</sequence>
<dbReference type="InterPro" id="IPR016181">
    <property type="entry name" value="Acyl_CoA_acyltransferase"/>
</dbReference>
<dbReference type="Pfam" id="PF00583">
    <property type="entry name" value="Acetyltransf_1"/>
    <property type="match status" value="1"/>
</dbReference>
<proteinExistence type="predicted"/>
<dbReference type="AlphaFoldDB" id="A0A4Q7YSJ6"/>
<name>A0A4Q7YSJ6_9BACT</name>
<dbReference type="PANTHER" id="PTHR41700:SF1">
    <property type="entry name" value="N-ACETYLTRANSFERASE DOMAIN-CONTAINING PROTEIN"/>
    <property type="match status" value="1"/>
</dbReference>
<reference evidence="2 3" key="1">
    <citation type="submission" date="2019-02" db="EMBL/GenBank/DDBJ databases">
        <title>Genomic Encyclopedia of Archaeal and Bacterial Type Strains, Phase II (KMG-II): from individual species to whole genera.</title>
        <authorList>
            <person name="Goeker M."/>
        </authorList>
    </citation>
    <scope>NUCLEOTIDE SEQUENCE [LARGE SCALE GENOMIC DNA]</scope>
    <source>
        <strain evidence="2 3">DSM 18101</strain>
    </source>
</reference>
<feature type="domain" description="N-acetyltransferase" evidence="1">
    <location>
        <begin position="10"/>
        <end position="180"/>
    </location>
</feature>
<accession>A0A4Q7YSJ6</accession>
<dbReference type="Proteomes" id="UP000292958">
    <property type="component" value="Unassembled WGS sequence"/>
</dbReference>
<dbReference type="SUPFAM" id="SSF55729">
    <property type="entry name" value="Acyl-CoA N-acyltransferases (Nat)"/>
    <property type="match status" value="1"/>
</dbReference>
<organism evidence="2 3">
    <name type="scientific">Edaphobacter modestus</name>
    <dbReference type="NCBI Taxonomy" id="388466"/>
    <lineage>
        <taxon>Bacteria</taxon>
        <taxon>Pseudomonadati</taxon>
        <taxon>Acidobacteriota</taxon>
        <taxon>Terriglobia</taxon>
        <taxon>Terriglobales</taxon>
        <taxon>Acidobacteriaceae</taxon>
        <taxon>Edaphobacter</taxon>
    </lineage>
</organism>
<dbReference type="InterPro" id="IPR000182">
    <property type="entry name" value="GNAT_dom"/>
</dbReference>
<dbReference type="PROSITE" id="PS51186">
    <property type="entry name" value="GNAT"/>
    <property type="match status" value="1"/>
</dbReference>
<evidence type="ECO:0000313" key="2">
    <source>
        <dbReference type="EMBL" id="RZU39845.1"/>
    </source>
</evidence>
<dbReference type="Gene3D" id="3.40.630.30">
    <property type="match status" value="1"/>
</dbReference>
<dbReference type="PANTHER" id="PTHR41700">
    <property type="entry name" value="GCN5-RELATED N-ACETYLTRANSFERASE"/>
    <property type="match status" value="1"/>
</dbReference>
<evidence type="ECO:0000313" key="3">
    <source>
        <dbReference type="Proteomes" id="UP000292958"/>
    </source>
</evidence>
<comment type="caution">
    <text evidence="2">The sequence shown here is derived from an EMBL/GenBank/DDBJ whole genome shotgun (WGS) entry which is preliminary data.</text>
</comment>
<evidence type="ECO:0000259" key="1">
    <source>
        <dbReference type="PROSITE" id="PS51186"/>
    </source>
</evidence>